<evidence type="ECO:0000313" key="1">
    <source>
        <dbReference type="EMBL" id="CAG9762288.1"/>
    </source>
</evidence>
<evidence type="ECO:0000313" key="2">
    <source>
        <dbReference type="Proteomes" id="UP001152799"/>
    </source>
</evidence>
<sequence>MTASKLVADIVDFVVAETSLILLQPLNIWAEELDSNKDNYEKVLVNRLTEVSTTINEVAISLLEAASVDASDSGKTFINCLAGEQAGVNALIGAMQQQMVDCAFVNYENATGLVKTVLKQMDEVLDNFLTLSSALADCTEGDYYCLGSFAQNVILQFEVSVLTTIADLGEVRDLLYSVVESTQHCPTSEDVKEHVVEVLNNIATCVHNKQ</sequence>
<protein>
    <submittedName>
        <fullName evidence="1">Uncharacterized protein</fullName>
    </submittedName>
</protein>
<gene>
    <name evidence="1" type="ORF">CEUTPL_LOCUS2971</name>
</gene>
<dbReference type="Proteomes" id="UP001152799">
    <property type="component" value="Chromosome 11"/>
</dbReference>
<accession>A0A9N9QLD1</accession>
<name>A0A9N9QLD1_9CUCU</name>
<reference evidence="1" key="1">
    <citation type="submission" date="2022-01" db="EMBL/GenBank/DDBJ databases">
        <authorList>
            <person name="King R."/>
        </authorList>
    </citation>
    <scope>NUCLEOTIDE SEQUENCE</scope>
</reference>
<dbReference type="AlphaFoldDB" id="A0A9N9QLD1"/>
<organism evidence="1 2">
    <name type="scientific">Ceutorhynchus assimilis</name>
    <name type="common">cabbage seed weevil</name>
    <dbReference type="NCBI Taxonomy" id="467358"/>
    <lineage>
        <taxon>Eukaryota</taxon>
        <taxon>Metazoa</taxon>
        <taxon>Ecdysozoa</taxon>
        <taxon>Arthropoda</taxon>
        <taxon>Hexapoda</taxon>
        <taxon>Insecta</taxon>
        <taxon>Pterygota</taxon>
        <taxon>Neoptera</taxon>
        <taxon>Endopterygota</taxon>
        <taxon>Coleoptera</taxon>
        <taxon>Polyphaga</taxon>
        <taxon>Cucujiformia</taxon>
        <taxon>Curculionidae</taxon>
        <taxon>Ceutorhynchinae</taxon>
        <taxon>Ceutorhynchus</taxon>
    </lineage>
</organism>
<dbReference type="EMBL" id="OU892287">
    <property type="protein sequence ID" value="CAG9762288.1"/>
    <property type="molecule type" value="Genomic_DNA"/>
</dbReference>
<dbReference type="OrthoDB" id="6782236at2759"/>
<proteinExistence type="predicted"/>
<keyword evidence="2" id="KW-1185">Reference proteome</keyword>